<keyword evidence="1" id="KW-0175">Coiled coil</keyword>
<proteinExistence type="predicted"/>
<evidence type="ECO:0000313" key="2">
    <source>
        <dbReference type="EMBL" id="MBW15936.1"/>
    </source>
</evidence>
<dbReference type="GO" id="GO:0070536">
    <property type="term" value="P:protein K63-linked deubiquitination"/>
    <property type="evidence" value="ECO:0007669"/>
    <property type="project" value="TreeGrafter"/>
</dbReference>
<dbReference type="PANTHER" id="PTHR31728:SF5">
    <property type="entry name" value="OS07G0540200 PROTEIN"/>
    <property type="match status" value="1"/>
</dbReference>
<dbReference type="EMBL" id="GFXV01004131">
    <property type="protein sequence ID" value="MBW15936.1"/>
    <property type="molecule type" value="Transcribed_RNA"/>
</dbReference>
<organism evidence="2">
    <name type="scientific">Melanaphis sacchari</name>
    <dbReference type="NCBI Taxonomy" id="742174"/>
    <lineage>
        <taxon>Eukaryota</taxon>
        <taxon>Metazoa</taxon>
        <taxon>Ecdysozoa</taxon>
        <taxon>Arthropoda</taxon>
        <taxon>Hexapoda</taxon>
        <taxon>Insecta</taxon>
        <taxon>Pterygota</taxon>
        <taxon>Neoptera</taxon>
        <taxon>Paraneoptera</taxon>
        <taxon>Hemiptera</taxon>
        <taxon>Sternorrhyncha</taxon>
        <taxon>Aphidomorpha</taxon>
        <taxon>Aphidoidea</taxon>
        <taxon>Aphididae</taxon>
        <taxon>Aphidini</taxon>
        <taxon>Melanaphis</taxon>
    </lineage>
</organism>
<dbReference type="GO" id="GO:0005634">
    <property type="term" value="C:nucleus"/>
    <property type="evidence" value="ECO:0007669"/>
    <property type="project" value="TreeGrafter"/>
</dbReference>
<dbReference type="PANTHER" id="PTHR31728">
    <property type="entry name" value="ABRAXAS FAMILY MEMBER"/>
    <property type="match status" value="1"/>
</dbReference>
<feature type="coiled-coil region" evidence="1">
    <location>
        <begin position="246"/>
        <end position="273"/>
    </location>
</feature>
<evidence type="ECO:0000256" key="1">
    <source>
        <dbReference type="SAM" id="Coils"/>
    </source>
</evidence>
<protein>
    <submittedName>
        <fullName evidence="2">BRCA1-A complex subunit Abraxas</fullName>
    </submittedName>
</protein>
<name>A0A2H8TP55_9HEMI</name>
<dbReference type="GO" id="GO:0090307">
    <property type="term" value="P:mitotic spindle assembly"/>
    <property type="evidence" value="ECO:0007669"/>
    <property type="project" value="TreeGrafter"/>
</dbReference>
<dbReference type="GO" id="GO:0031593">
    <property type="term" value="F:polyubiquitin modification-dependent protein binding"/>
    <property type="evidence" value="ECO:0007669"/>
    <property type="project" value="TreeGrafter"/>
</dbReference>
<sequence>MSREYYNLRFVVTTPTLSITEYNCLKEPCNQIGFLIGDKKIKVSNVITDESLNNTITEETICIHASYPLPDFNEQLCSNPLQIDYKKLKYFLQKCPENYEKSIVGWYRFRRNAVLSPSIADIRFHAQLSNIFDKMSVSTNKFLFCLFDHNYIGSIDHKFNHIFYRCDTGKCFNPVKVDIVNLSTKPFIEDDNLGYKTNINLIDNCKSYTDTINKVFGNKKEQCSKVSVYNMRTALIEEMNKMVKRIVENEQEVIKLSASIEEKKKEIEKKKNAKSCIPKN</sequence>
<dbReference type="GO" id="GO:0008608">
    <property type="term" value="P:attachment of spindle microtubules to kinetochore"/>
    <property type="evidence" value="ECO:0007669"/>
    <property type="project" value="TreeGrafter"/>
</dbReference>
<accession>A0A2H8TP55</accession>
<dbReference type="InterPro" id="IPR023238">
    <property type="entry name" value="FAM175"/>
</dbReference>
<dbReference type="GO" id="GO:0008017">
    <property type="term" value="F:microtubule binding"/>
    <property type="evidence" value="ECO:0007669"/>
    <property type="project" value="TreeGrafter"/>
</dbReference>
<dbReference type="Pfam" id="PF21125">
    <property type="entry name" value="MPN_2A_DUB_like"/>
    <property type="match status" value="1"/>
</dbReference>
<reference evidence="2" key="1">
    <citation type="submission" date="2017-10" db="EMBL/GenBank/DDBJ databases">
        <title>Transcriptome Assembly of Sugarcane Aphid Adults.</title>
        <authorList>
            <person name="Scully E.D."/>
            <person name="Palmer N.A."/>
            <person name="Geib S.M."/>
            <person name="Sarath G."/>
            <person name="Sattler S.E."/>
        </authorList>
    </citation>
    <scope>NUCLEOTIDE SEQUENCE</scope>
    <source>
        <tissue evidence="2">Whole body</tissue>
    </source>
</reference>
<gene>
    <name evidence="2" type="primary">FAM175A</name>
</gene>
<dbReference type="OrthoDB" id="6358435at2759"/>
<dbReference type="AlphaFoldDB" id="A0A2H8TP55"/>